<feature type="non-terminal residue" evidence="3">
    <location>
        <position position="170"/>
    </location>
</feature>
<feature type="chain" id="PRO_5043708114" evidence="2">
    <location>
        <begin position="22"/>
        <end position="170"/>
    </location>
</feature>
<gene>
    <name evidence="3" type="ORF">PoB_004161200</name>
</gene>
<evidence type="ECO:0000256" key="2">
    <source>
        <dbReference type="SAM" id="SignalP"/>
    </source>
</evidence>
<keyword evidence="4" id="KW-1185">Reference proteome</keyword>
<dbReference type="InterPro" id="IPR009030">
    <property type="entry name" value="Growth_fac_rcpt_cys_sf"/>
</dbReference>
<name>A0AAV4B7P5_9GAST</name>
<dbReference type="PANTHER" id="PTHR24043">
    <property type="entry name" value="SCAVENGER RECEPTOR CLASS F"/>
    <property type="match status" value="1"/>
</dbReference>
<evidence type="ECO:0000256" key="1">
    <source>
        <dbReference type="ARBA" id="ARBA00022536"/>
    </source>
</evidence>
<dbReference type="Gene3D" id="2.170.300.10">
    <property type="entry name" value="Tie2 ligand-binding domain superfamily"/>
    <property type="match status" value="1"/>
</dbReference>
<evidence type="ECO:0000313" key="4">
    <source>
        <dbReference type="Proteomes" id="UP000735302"/>
    </source>
</evidence>
<evidence type="ECO:0000313" key="3">
    <source>
        <dbReference type="EMBL" id="GFO15107.1"/>
    </source>
</evidence>
<dbReference type="GO" id="GO:0005044">
    <property type="term" value="F:scavenger receptor activity"/>
    <property type="evidence" value="ECO:0007669"/>
    <property type="project" value="InterPro"/>
</dbReference>
<proteinExistence type="predicted"/>
<comment type="caution">
    <text evidence="3">The sequence shown here is derived from an EMBL/GenBank/DDBJ whole genome shotgun (WGS) entry which is preliminary data.</text>
</comment>
<dbReference type="InterPro" id="IPR042635">
    <property type="entry name" value="MEGF10/SREC1/2-like"/>
</dbReference>
<dbReference type="SUPFAM" id="SSF57184">
    <property type="entry name" value="Growth factor receptor domain"/>
    <property type="match status" value="1"/>
</dbReference>
<dbReference type="EMBL" id="BLXT01004603">
    <property type="protein sequence ID" value="GFO15107.1"/>
    <property type="molecule type" value="Genomic_DNA"/>
</dbReference>
<keyword evidence="2" id="KW-0732">Signal</keyword>
<protein>
    <submittedName>
        <fullName evidence="3">Multiple epidermal growth factor-like domains 10</fullName>
    </submittedName>
</protein>
<feature type="signal peptide" evidence="2">
    <location>
        <begin position="1"/>
        <end position="21"/>
    </location>
</feature>
<accession>A0AAV4B7P5</accession>
<reference evidence="3 4" key="1">
    <citation type="journal article" date="2021" name="Elife">
        <title>Chloroplast acquisition without the gene transfer in kleptoplastic sea slugs, Plakobranchus ocellatus.</title>
        <authorList>
            <person name="Maeda T."/>
            <person name="Takahashi S."/>
            <person name="Yoshida T."/>
            <person name="Shimamura S."/>
            <person name="Takaki Y."/>
            <person name="Nagai Y."/>
            <person name="Toyoda A."/>
            <person name="Suzuki Y."/>
            <person name="Arimoto A."/>
            <person name="Ishii H."/>
            <person name="Satoh N."/>
            <person name="Nishiyama T."/>
            <person name="Hasebe M."/>
            <person name="Maruyama T."/>
            <person name="Minagawa J."/>
            <person name="Obokata J."/>
            <person name="Shigenobu S."/>
        </authorList>
    </citation>
    <scope>NUCLEOTIDE SEQUENCE [LARGE SCALE GENOMIC DNA]</scope>
</reference>
<dbReference type="PANTHER" id="PTHR24043:SF8">
    <property type="entry name" value="EGF-LIKE DOMAIN-CONTAINING PROTEIN"/>
    <property type="match status" value="1"/>
</dbReference>
<keyword evidence="1" id="KW-0245">EGF-like domain</keyword>
<dbReference type="Proteomes" id="UP000735302">
    <property type="component" value="Unassembled WGS sequence"/>
</dbReference>
<organism evidence="3 4">
    <name type="scientific">Plakobranchus ocellatus</name>
    <dbReference type="NCBI Taxonomy" id="259542"/>
    <lineage>
        <taxon>Eukaryota</taxon>
        <taxon>Metazoa</taxon>
        <taxon>Spiralia</taxon>
        <taxon>Lophotrochozoa</taxon>
        <taxon>Mollusca</taxon>
        <taxon>Gastropoda</taxon>
        <taxon>Heterobranchia</taxon>
        <taxon>Euthyneura</taxon>
        <taxon>Panpulmonata</taxon>
        <taxon>Sacoglossa</taxon>
        <taxon>Placobranchoidea</taxon>
        <taxon>Plakobranchidae</taxon>
        <taxon>Plakobranchus</taxon>
    </lineage>
</organism>
<dbReference type="AlphaFoldDB" id="A0AAV4B7P5"/>
<sequence>MASIAAMTVIITVWTADVTMPMDTARDVQRVRQETDCISGFYGIDCGAACSSACKDGLCNPVDGHCDACPDGFIGDFCNQTCTPGSYGQNCTEKCSINCEGGQHLCSPIDGSCVEGCTAGYQPPLCVKECSASWFGPNCEQLCSIMCQDGLCNVFNGSCLSCPDGRVGVY</sequence>